<name>A0ABN7BDG4_9HEMI</name>
<evidence type="ECO:0000313" key="1">
    <source>
        <dbReference type="EMBL" id="BET02417.1"/>
    </source>
</evidence>
<gene>
    <name evidence="1" type="ORF">NTJ_15235</name>
</gene>
<evidence type="ECO:0000313" key="2">
    <source>
        <dbReference type="Proteomes" id="UP001307889"/>
    </source>
</evidence>
<evidence type="ECO:0008006" key="3">
    <source>
        <dbReference type="Google" id="ProtNLM"/>
    </source>
</evidence>
<proteinExistence type="predicted"/>
<sequence>MLCGVLFAVASPFSARRKDYEPFKSFPRLFVLYSVREPQDGGCVEEATGVTYGRRSNGCSKKSLILHIFQLSHSCFGWLSKIPVGNRQYLNRCNKNISFP</sequence>
<dbReference type="Proteomes" id="UP001307889">
    <property type="component" value="Chromosome 14"/>
</dbReference>
<organism evidence="1 2">
    <name type="scientific">Nesidiocoris tenuis</name>
    <dbReference type="NCBI Taxonomy" id="355587"/>
    <lineage>
        <taxon>Eukaryota</taxon>
        <taxon>Metazoa</taxon>
        <taxon>Ecdysozoa</taxon>
        <taxon>Arthropoda</taxon>
        <taxon>Hexapoda</taxon>
        <taxon>Insecta</taxon>
        <taxon>Pterygota</taxon>
        <taxon>Neoptera</taxon>
        <taxon>Paraneoptera</taxon>
        <taxon>Hemiptera</taxon>
        <taxon>Heteroptera</taxon>
        <taxon>Panheteroptera</taxon>
        <taxon>Cimicomorpha</taxon>
        <taxon>Miridae</taxon>
        <taxon>Dicyphina</taxon>
        <taxon>Nesidiocoris</taxon>
    </lineage>
</organism>
<dbReference type="EMBL" id="AP028922">
    <property type="protein sequence ID" value="BET02417.1"/>
    <property type="molecule type" value="Genomic_DNA"/>
</dbReference>
<reference evidence="1 2" key="1">
    <citation type="submission" date="2023-09" db="EMBL/GenBank/DDBJ databases">
        <title>Nesidiocoris tenuis whole genome shotgun sequence.</title>
        <authorList>
            <person name="Shibata T."/>
            <person name="Shimoda M."/>
            <person name="Kobayashi T."/>
            <person name="Uehara T."/>
        </authorList>
    </citation>
    <scope>NUCLEOTIDE SEQUENCE [LARGE SCALE GENOMIC DNA]</scope>
    <source>
        <strain evidence="1 2">Japan</strain>
    </source>
</reference>
<accession>A0ABN7BDG4</accession>
<protein>
    <recommendedName>
        <fullName evidence="3">Secreted protein</fullName>
    </recommendedName>
</protein>
<keyword evidence="2" id="KW-1185">Reference proteome</keyword>